<dbReference type="Proteomes" id="UP000315759">
    <property type="component" value="Unassembled WGS sequence"/>
</dbReference>
<protein>
    <submittedName>
        <fullName evidence="2">Uncharacterized protein</fullName>
    </submittedName>
</protein>
<feature type="transmembrane region" description="Helical" evidence="1">
    <location>
        <begin position="83"/>
        <end position="110"/>
    </location>
</feature>
<evidence type="ECO:0000313" key="2">
    <source>
        <dbReference type="EMBL" id="TQR82771.1"/>
    </source>
</evidence>
<keyword evidence="1" id="KW-1133">Transmembrane helix</keyword>
<sequence>MMNVRRGVAPLPAIARLLLLAALMAGIVTMHAVTFALGHDHDAQPAMTPTVQHHTTGGHADPAPAPCDADDCDQHHTALHGCVFIMTAIAIVTGLAMLCWIGTRNAVLLAPKYRRNYRRRQRAPPWTVLSLHQLSILRV</sequence>
<dbReference type="AlphaFoldDB" id="A0A544VS14"/>
<accession>A0A544VS14</accession>
<keyword evidence="1" id="KW-0812">Transmembrane</keyword>
<gene>
    <name evidence="2" type="ORF">D8S82_30395</name>
</gene>
<keyword evidence="1" id="KW-0472">Membrane</keyword>
<dbReference type="InterPro" id="IPR046151">
    <property type="entry name" value="DUF6153"/>
</dbReference>
<comment type="caution">
    <text evidence="2">The sequence shown here is derived from an EMBL/GenBank/DDBJ whole genome shotgun (WGS) entry which is preliminary data.</text>
</comment>
<evidence type="ECO:0000256" key="1">
    <source>
        <dbReference type="SAM" id="Phobius"/>
    </source>
</evidence>
<dbReference type="EMBL" id="VIFX01000060">
    <property type="protein sequence ID" value="TQR82771.1"/>
    <property type="molecule type" value="Genomic_DNA"/>
</dbReference>
<proteinExistence type="predicted"/>
<evidence type="ECO:0000313" key="3">
    <source>
        <dbReference type="Proteomes" id="UP000315759"/>
    </source>
</evidence>
<dbReference type="Pfam" id="PF19650">
    <property type="entry name" value="DUF6153"/>
    <property type="match status" value="1"/>
</dbReference>
<name>A0A544VS14_9MYCO</name>
<organism evidence="2 3">
    <name type="scientific">Mycolicibacterium hodleri</name>
    <dbReference type="NCBI Taxonomy" id="49897"/>
    <lineage>
        <taxon>Bacteria</taxon>
        <taxon>Bacillati</taxon>
        <taxon>Actinomycetota</taxon>
        <taxon>Actinomycetes</taxon>
        <taxon>Mycobacteriales</taxon>
        <taxon>Mycobacteriaceae</taxon>
        <taxon>Mycolicibacterium</taxon>
    </lineage>
</organism>
<keyword evidence="3" id="KW-1185">Reference proteome</keyword>
<reference evidence="2 3" key="1">
    <citation type="submission" date="2018-10" db="EMBL/GenBank/DDBJ databases">
        <title>Draft genome of Mycobacterium hodleri strain B.</title>
        <authorList>
            <person name="Amande T.J."/>
            <person name="Mcgenity T.J."/>
        </authorList>
    </citation>
    <scope>NUCLEOTIDE SEQUENCE [LARGE SCALE GENOMIC DNA]</scope>
    <source>
        <strain evidence="2 3">B</strain>
    </source>
</reference>